<evidence type="ECO:0000313" key="4">
    <source>
        <dbReference type="Proteomes" id="UP000182573"/>
    </source>
</evidence>
<feature type="region of interest" description="Disordered" evidence="1">
    <location>
        <begin position="27"/>
        <end position="60"/>
    </location>
</feature>
<dbReference type="InterPro" id="IPR058376">
    <property type="entry name" value="DUF8063"/>
</dbReference>
<evidence type="ECO:0000313" key="3">
    <source>
        <dbReference type="EMBL" id="SDW25107.1"/>
    </source>
</evidence>
<feature type="compositionally biased region" description="Polar residues" evidence="1">
    <location>
        <begin position="38"/>
        <end position="56"/>
    </location>
</feature>
<organism evidence="3 4">
    <name type="scientific">Haloarcula vallismortis</name>
    <name type="common">Halobacterium vallismortis</name>
    <dbReference type="NCBI Taxonomy" id="28442"/>
    <lineage>
        <taxon>Archaea</taxon>
        <taxon>Methanobacteriati</taxon>
        <taxon>Methanobacteriota</taxon>
        <taxon>Stenosarchaea group</taxon>
        <taxon>Halobacteria</taxon>
        <taxon>Halobacteriales</taxon>
        <taxon>Haloarculaceae</taxon>
        <taxon>Haloarcula</taxon>
    </lineage>
</organism>
<keyword evidence="2" id="KW-1133">Transmembrane helix</keyword>
<dbReference type="PROSITE" id="PS51257">
    <property type="entry name" value="PROKAR_LIPOPROTEIN"/>
    <property type="match status" value="1"/>
</dbReference>
<reference evidence="3 4" key="1">
    <citation type="submission" date="2016-10" db="EMBL/GenBank/DDBJ databases">
        <authorList>
            <person name="de Groot N.N."/>
        </authorList>
    </citation>
    <scope>NUCLEOTIDE SEQUENCE [LARGE SCALE GENOMIC DNA]</scope>
    <source>
        <strain evidence="3 4">DSM 3756</strain>
    </source>
</reference>
<gene>
    <name evidence="3" type="ORF">SAMN05443574_102132</name>
</gene>
<protein>
    <submittedName>
        <fullName evidence="3">Uncharacterized protein</fullName>
    </submittedName>
</protein>
<evidence type="ECO:0000256" key="2">
    <source>
        <dbReference type="SAM" id="Phobius"/>
    </source>
</evidence>
<keyword evidence="2" id="KW-0472">Membrane</keyword>
<feature type="transmembrane region" description="Helical" evidence="2">
    <location>
        <begin position="160"/>
        <end position="180"/>
    </location>
</feature>
<name>A0A1H2S0K0_HALVA</name>
<dbReference type="RefSeq" id="WP_004515356.1">
    <property type="nucleotide sequence ID" value="NZ_FNOF01000002.1"/>
</dbReference>
<evidence type="ECO:0000256" key="1">
    <source>
        <dbReference type="SAM" id="MobiDB-lite"/>
    </source>
</evidence>
<keyword evidence="2" id="KW-0812">Transmembrane</keyword>
<dbReference type="STRING" id="28442.SAMN05443574_102132"/>
<dbReference type="AlphaFoldDB" id="A0A1H2S0K0"/>
<dbReference type="EMBL" id="FNOF01000002">
    <property type="protein sequence ID" value="SDW25107.1"/>
    <property type="molecule type" value="Genomic_DNA"/>
</dbReference>
<proteinExistence type="predicted"/>
<sequence>MRSIFFAALLVVSLGCVSAPAVAQSAGNQPAEVPSPQPTAHNSEQTANATETTRIDGNTEIVASEYRPDEGVARITLRSSAVQTVTISDAGRFQEGGKIPVRTVALRSDDTATIEIPVTEKDGYVGVAISTENTPLYAEIVQQPSGGGLDILRALSSLQAWLAGATVAFIWMIIAGYNVIRGESGRPEVA</sequence>
<dbReference type="Proteomes" id="UP000182573">
    <property type="component" value="Unassembled WGS sequence"/>
</dbReference>
<dbReference type="Pfam" id="PF26259">
    <property type="entry name" value="DUF8063"/>
    <property type="match status" value="1"/>
</dbReference>
<accession>A0A1H2S0K0</accession>